<dbReference type="EMBL" id="BAABCM010000002">
    <property type="protein sequence ID" value="GAA3805667.1"/>
    <property type="molecule type" value="Genomic_DNA"/>
</dbReference>
<accession>A0ABP7HVV7</accession>
<dbReference type="Proteomes" id="UP001501624">
    <property type="component" value="Unassembled WGS sequence"/>
</dbReference>
<keyword evidence="2" id="KW-0472">Membrane</keyword>
<name>A0ABP7HVV7_9PSEU</name>
<feature type="region of interest" description="Disordered" evidence="1">
    <location>
        <begin position="1"/>
        <end position="20"/>
    </location>
</feature>
<keyword evidence="2" id="KW-0812">Transmembrane</keyword>
<feature type="compositionally biased region" description="Polar residues" evidence="1">
    <location>
        <begin position="1"/>
        <end position="19"/>
    </location>
</feature>
<evidence type="ECO:0000256" key="1">
    <source>
        <dbReference type="SAM" id="MobiDB-lite"/>
    </source>
</evidence>
<keyword evidence="2" id="KW-1133">Transmembrane helix</keyword>
<keyword evidence="4" id="KW-1185">Reference proteome</keyword>
<feature type="transmembrane region" description="Helical" evidence="2">
    <location>
        <begin position="28"/>
        <end position="50"/>
    </location>
</feature>
<organism evidence="3 4">
    <name type="scientific">Amycolatopsis tucumanensis</name>
    <dbReference type="NCBI Taxonomy" id="401106"/>
    <lineage>
        <taxon>Bacteria</taxon>
        <taxon>Bacillati</taxon>
        <taxon>Actinomycetota</taxon>
        <taxon>Actinomycetes</taxon>
        <taxon>Pseudonocardiales</taxon>
        <taxon>Pseudonocardiaceae</taxon>
        <taxon>Amycolatopsis</taxon>
    </lineage>
</organism>
<evidence type="ECO:0000313" key="4">
    <source>
        <dbReference type="Proteomes" id="UP001501624"/>
    </source>
</evidence>
<proteinExistence type="predicted"/>
<sequence>MTSACHATSSHSRAPNEQSIGHGKEARMWIQIGLVGLIAVVFLVRLVAVLRHREPRGVTKPDS</sequence>
<evidence type="ECO:0000256" key="2">
    <source>
        <dbReference type="SAM" id="Phobius"/>
    </source>
</evidence>
<reference evidence="4" key="1">
    <citation type="journal article" date="2019" name="Int. J. Syst. Evol. Microbiol.">
        <title>The Global Catalogue of Microorganisms (GCM) 10K type strain sequencing project: providing services to taxonomists for standard genome sequencing and annotation.</title>
        <authorList>
            <consortium name="The Broad Institute Genomics Platform"/>
            <consortium name="The Broad Institute Genome Sequencing Center for Infectious Disease"/>
            <person name="Wu L."/>
            <person name="Ma J."/>
        </authorList>
    </citation>
    <scope>NUCLEOTIDE SEQUENCE [LARGE SCALE GENOMIC DNA]</scope>
    <source>
        <strain evidence="4">JCM 17017</strain>
    </source>
</reference>
<protein>
    <submittedName>
        <fullName evidence="3">Uncharacterized protein</fullName>
    </submittedName>
</protein>
<evidence type="ECO:0000313" key="3">
    <source>
        <dbReference type="EMBL" id="GAA3805667.1"/>
    </source>
</evidence>
<comment type="caution">
    <text evidence="3">The sequence shown here is derived from an EMBL/GenBank/DDBJ whole genome shotgun (WGS) entry which is preliminary data.</text>
</comment>
<gene>
    <name evidence="3" type="ORF">GCM10022380_24200</name>
</gene>